<protein>
    <submittedName>
        <fullName evidence="1">Uncharacterized protein</fullName>
    </submittedName>
</protein>
<sequence>MSVSPFAGWSPFKKFMVISSKGSAKMADRSPFKIHRELNLILGDMTIEVTKLGNGDLMVKEAGSNRDVLGHPCNCQSSQELNSSKGVICRNDLQCC</sequence>
<comment type="caution">
    <text evidence="1">The sequence shown here is derived from an EMBL/GenBank/DDBJ whole genome shotgun (WGS) entry which is preliminary data.</text>
</comment>
<organism evidence="1 2">
    <name type="scientific">Plakobranchus ocellatus</name>
    <dbReference type="NCBI Taxonomy" id="259542"/>
    <lineage>
        <taxon>Eukaryota</taxon>
        <taxon>Metazoa</taxon>
        <taxon>Spiralia</taxon>
        <taxon>Lophotrochozoa</taxon>
        <taxon>Mollusca</taxon>
        <taxon>Gastropoda</taxon>
        <taxon>Heterobranchia</taxon>
        <taxon>Euthyneura</taxon>
        <taxon>Panpulmonata</taxon>
        <taxon>Sacoglossa</taxon>
        <taxon>Placobranchoidea</taxon>
        <taxon>Plakobranchidae</taxon>
        <taxon>Plakobranchus</taxon>
    </lineage>
</organism>
<gene>
    <name evidence="1" type="ORF">PoB_007332100</name>
</gene>
<dbReference type="Proteomes" id="UP000735302">
    <property type="component" value="Unassembled WGS sequence"/>
</dbReference>
<keyword evidence="2" id="KW-1185">Reference proteome</keyword>
<reference evidence="1 2" key="1">
    <citation type="journal article" date="2021" name="Elife">
        <title>Chloroplast acquisition without the gene transfer in kleptoplastic sea slugs, Plakobranchus ocellatus.</title>
        <authorList>
            <person name="Maeda T."/>
            <person name="Takahashi S."/>
            <person name="Yoshida T."/>
            <person name="Shimamura S."/>
            <person name="Takaki Y."/>
            <person name="Nagai Y."/>
            <person name="Toyoda A."/>
            <person name="Suzuki Y."/>
            <person name="Arimoto A."/>
            <person name="Ishii H."/>
            <person name="Satoh N."/>
            <person name="Nishiyama T."/>
            <person name="Hasebe M."/>
            <person name="Maruyama T."/>
            <person name="Minagawa J."/>
            <person name="Obokata J."/>
            <person name="Shigenobu S."/>
        </authorList>
    </citation>
    <scope>NUCLEOTIDE SEQUENCE [LARGE SCALE GENOMIC DNA]</scope>
</reference>
<dbReference type="EMBL" id="BLXT01008222">
    <property type="protein sequence ID" value="GFO46816.1"/>
    <property type="molecule type" value="Genomic_DNA"/>
</dbReference>
<evidence type="ECO:0000313" key="2">
    <source>
        <dbReference type="Proteomes" id="UP000735302"/>
    </source>
</evidence>
<proteinExistence type="predicted"/>
<name>A0AAV4DSL4_9GAST</name>
<dbReference type="AlphaFoldDB" id="A0AAV4DSL4"/>
<evidence type="ECO:0000313" key="1">
    <source>
        <dbReference type="EMBL" id="GFO46816.1"/>
    </source>
</evidence>
<accession>A0AAV4DSL4</accession>